<dbReference type="AlphaFoldDB" id="A0A0C3BJW5"/>
<keyword evidence="4" id="KW-1185">Reference proteome</keyword>
<reference evidence="4" key="2">
    <citation type="submission" date="2015-01" db="EMBL/GenBank/DDBJ databases">
        <title>Evolutionary Origins and Diversification of the Mycorrhizal Mutualists.</title>
        <authorList>
            <consortium name="DOE Joint Genome Institute"/>
            <consortium name="Mycorrhizal Genomics Consortium"/>
            <person name="Kohler A."/>
            <person name="Kuo A."/>
            <person name="Nagy L.G."/>
            <person name="Floudas D."/>
            <person name="Copeland A."/>
            <person name="Barry K.W."/>
            <person name="Cichocki N."/>
            <person name="Veneault-Fourrey C."/>
            <person name="LaButti K."/>
            <person name="Lindquist E.A."/>
            <person name="Lipzen A."/>
            <person name="Lundell T."/>
            <person name="Morin E."/>
            <person name="Murat C."/>
            <person name="Riley R."/>
            <person name="Ohm R."/>
            <person name="Sun H."/>
            <person name="Tunlid A."/>
            <person name="Henrissat B."/>
            <person name="Grigoriev I.V."/>
            <person name="Hibbett D.S."/>
            <person name="Martin F."/>
        </authorList>
    </citation>
    <scope>NUCLEOTIDE SEQUENCE [LARGE SCALE GENOMIC DNA]</scope>
    <source>
        <strain evidence="4">h7</strain>
    </source>
</reference>
<evidence type="ECO:0000256" key="2">
    <source>
        <dbReference type="SAM" id="Phobius"/>
    </source>
</evidence>
<dbReference type="EMBL" id="KN831800">
    <property type="protein sequence ID" value="KIM37030.1"/>
    <property type="molecule type" value="Genomic_DNA"/>
</dbReference>
<proteinExistence type="predicted"/>
<feature type="compositionally biased region" description="Polar residues" evidence="1">
    <location>
        <begin position="218"/>
        <end position="232"/>
    </location>
</feature>
<feature type="compositionally biased region" description="Basic and acidic residues" evidence="1">
    <location>
        <begin position="348"/>
        <end position="357"/>
    </location>
</feature>
<feature type="compositionally biased region" description="Low complexity" evidence="1">
    <location>
        <begin position="358"/>
        <end position="372"/>
    </location>
</feature>
<gene>
    <name evidence="3" type="ORF">M413DRAFT_31193</name>
</gene>
<feature type="transmembrane region" description="Helical" evidence="2">
    <location>
        <begin position="114"/>
        <end position="137"/>
    </location>
</feature>
<reference evidence="3 4" key="1">
    <citation type="submission" date="2014-04" db="EMBL/GenBank/DDBJ databases">
        <authorList>
            <consortium name="DOE Joint Genome Institute"/>
            <person name="Kuo A."/>
            <person name="Gay G."/>
            <person name="Dore J."/>
            <person name="Kohler A."/>
            <person name="Nagy L.G."/>
            <person name="Floudas D."/>
            <person name="Copeland A."/>
            <person name="Barry K.W."/>
            <person name="Cichocki N."/>
            <person name="Veneault-Fourrey C."/>
            <person name="LaButti K."/>
            <person name="Lindquist E.A."/>
            <person name="Lipzen A."/>
            <person name="Lundell T."/>
            <person name="Morin E."/>
            <person name="Murat C."/>
            <person name="Sun H."/>
            <person name="Tunlid A."/>
            <person name="Henrissat B."/>
            <person name="Grigoriev I.V."/>
            <person name="Hibbett D.S."/>
            <person name="Martin F."/>
            <person name="Nordberg H.P."/>
            <person name="Cantor M.N."/>
            <person name="Hua S.X."/>
        </authorList>
    </citation>
    <scope>NUCLEOTIDE SEQUENCE [LARGE SCALE GENOMIC DNA]</scope>
    <source>
        <strain evidence="4">h7</strain>
    </source>
</reference>
<evidence type="ECO:0000256" key="1">
    <source>
        <dbReference type="SAM" id="MobiDB-lite"/>
    </source>
</evidence>
<name>A0A0C3BJW5_HEBCY</name>
<feature type="region of interest" description="Disordered" evidence="1">
    <location>
        <begin position="343"/>
        <end position="382"/>
    </location>
</feature>
<keyword evidence="2" id="KW-0472">Membrane</keyword>
<feature type="region of interest" description="Disordered" evidence="1">
    <location>
        <begin position="207"/>
        <end position="232"/>
    </location>
</feature>
<dbReference type="Proteomes" id="UP000053424">
    <property type="component" value="Unassembled WGS sequence"/>
</dbReference>
<evidence type="ECO:0000313" key="3">
    <source>
        <dbReference type="EMBL" id="KIM37030.1"/>
    </source>
</evidence>
<organism evidence="3 4">
    <name type="scientific">Hebeloma cylindrosporum</name>
    <dbReference type="NCBI Taxonomy" id="76867"/>
    <lineage>
        <taxon>Eukaryota</taxon>
        <taxon>Fungi</taxon>
        <taxon>Dikarya</taxon>
        <taxon>Basidiomycota</taxon>
        <taxon>Agaricomycotina</taxon>
        <taxon>Agaricomycetes</taxon>
        <taxon>Agaricomycetidae</taxon>
        <taxon>Agaricales</taxon>
        <taxon>Agaricineae</taxon>
        <taxon>Hymenogastraceae</taxon>
        <taxon>Hebeloma</taxon>
    </lineage>
</organism>
<keyword evidence="2" id="KW-0812">Transmembrane</keyword>
<accession>A0A0C3BJW5</accession>
<feature type="region of interest" description="Disordered" evidence="1">
    <location>
        <begin position="297"/>
        <end position="319"/>
    </location>
</feature>
<evidence type="ECO:0000313" key="4">
    <source>
        <dbReference type="Proteomes" id="UP000053424"/>
    </source>
</evidence>
<dbReference type="HOGENOM" id="CLU_667407_0_0_1"/>
<protein>
    <submittedName>
        <fullName evidence="3">Uncharacterized protein</fullName>
    </submittedName>
</protein>
<sequence length="412" mass="45672">MNNERADRISPGSFCTRDDRLKFVQSFVSSQRERAFPIRQCFSNAFTTKTSGVYVELQRLKLLLFATSAQAALPLVMDTPYDALFGAPSTIHRHREPRTDQKLIDTEGINPYKILVITLSLFLFAGFLWLCVCPFIFKSKQSVHIDPENAYFLDKDEKRPSPFSYERKPPPYSYRYGHYRSMSAKSASPGMTTQWLKAQNAWATTAEDSVTTPPPSYRSGSTRSTQSSAMDTSTLSSFIYTTRSAYKATQKRALRKSTIPSIKITRSSTVLSISHPIPHPDGPLPGPQLDMEVNDGSGTTFLHPEATSGDTESPTSTTYSPPPVYLPIPCTAVVHENNNTNITPARTEASHDNHDRATSTTTSGRRSYVTSTLPDDPDSNPRLSFSGRFSQFFVGWDDSVSSIASSDIGIAI</sequence>
<keyword evidence="2" id="KW-1133">Transmembrane helix</keyword>